<dbReference type="Gene3D" id="3.20.20.80">
    <property type="entry name" value="Glycosidases"/>
    <property type="match status" value="1"/>
</dbReference>
<evidence type="ECO:0000313" key="5">
    <source>
        <dbReference type="EMBL" id="NBC72023.1"/>
    </source>
</evidence>
<dbReference type="GO" id="GO:0004565">
    <property type="term" value="F:beta-galactosidase activity"/>
    <property type="evidence" value="ECO:0007669"/>
    <property type="project" value="InterPro"/>
</dbReference>
<reference evidence="5 6" key="1">
    <citation type="submission" date="2020-01" db="EMBL/GenBank/DDBJ databases">
        <title>Paenibacillus soybeanensis sp. nov. isolated from the nodules of soybean (Glycine max(L.) Merr).</title>
        <authorList>
            <person name="Wang H."/>
        </authorList>
    </citation>
    <scope>NUCLEOTIDE SEQUENCE [LARGE SCALE GENOMIC DNA]</scope>
    <source>
        <strain evidence="5 6">DSM 23054</strain>
    </source>
</reference>
<protein>
    <submittedName>
        <fullName evidence="5">DUF4832 domain-containing protein</fullName>
    </submittedName>
</protein>
<keyword evidence="1" id="KW-0378">Hydrolase</keyword>
<name>A0A7X4YT11_9BACL</name>
<sequence length="477" mass="53884">MRKKRIITLISFIFCAALLSFVTWKQLFASTAPPRVSFVPVETTTQLLNNPYMGFVADARYDDAKQPLRLAHVNLRWSELEPTKGNYAFDEVERAFNLALWKQRDVKLILRVVLDYPQEEEHKDIPQWLYEEIGKKGTVYDNPYGKGFSPDYSNPLLIQYHKQLIQKIAERYNDDPSIAFVEIGSVGHWGEWHTYDGDVKKLVIPFPKHAITDQYVQPYIDYFTNKPLMMRRPHAIALAHGMGLFNDAFGEPNSTINGFLDWYSNGYTNWLTQEAEPAMPDFWTKAPSGGEFSSGSTLLSDANIEEALREAKLTHVSWMGPYAPTSEPVNGPMQSNIDRFLTTIGYRFVIAEESHEEELNAGDTLHVKLKVNNRGVAPFYFNWPLELGLTDEAGTLLTTISTKVDIRSWLPGYSEASAELPIPSDLMEGNYRITAAILNPGTGLPGIQLPIDGKRDDGRYTLGSLMVMNSNTTGNPK</sequence>
<dbReference type="RefSeq" id="WP_161702583.1">
    <property type="nucleotide sequence ID" value="NZ_JAAAMU010000015.1"/>
</dbReference>
<evidence type="ECO:0000256" key="2">
    <source>
        <dbReference type="ARBA" id="ARBA00023295"/>
    </source>
</evidence>
<dbReference type="SUPFAM" id="SSF51445">
    <property type="entry name" value="(Trans)glycosidases"/>
    <property type="match status" value="1"/>
</dbReference>
<organism evidence="5 6">
    <name type="scientific">Paenibacillus sacheonensis</name>
    <dbReference type="NCBI Taxonomy" id="742054"/>
    <lineage>
        <taxon>Bacteria</taxon>
        <taxon>Bacillati</taxon>
        <taxon>Bacillota</taxon>
        <taxon>Bacilli</taxon>
        <taxon>Bacillales</taxon>
        <taxon>Paenibacillaceae</taxon>
        <taxon>Paenibacillus</taxon>
    </lineage>
</organism>
<dbReference type="InterPro" id="IPR013529">
    <property type="entry name" value="Glyco_hydro_42_N"/>
</dbReference>
<evidence type="ECO:0000256" key="1">
    <source>
        <dbReference type="ARBA" id="ARBA00022801"/>
    </source>
</evidence>
<accession>A0A7X4YT11</accession>
<dbReference type="Proteomes" id="UP000558113">
    <property type="component" value="Unassembled WGS sequence"/>
</dbReference>
<keyword evidence="2" id="KW-0326">Glycosidase</keyword>
<dbReference type="OrthoDB" id="9761426at2"/>
<dbReference type="InterPro" id="IPR017853">
    <property type="entry name" value="GH"/>
</dbReference>
<dbReference type="AlphaFoldDB" id="A0A7X4YT11"/>
<feature type="domain" description="Glycoside hydrolase family 42 N-terminal" evidence="3">
    <location>
        <begin position="76"/>
        <end position="183"/>
    </location>
</feature>
<dbReference type="Pfam" id="PF02449">
    <property type="entry name" value="Glyco_hydro_42"/>
    <property type="match status" value="1"/>
</dbReference>
<dbReference type="GO" id="GO:0009341">
    <property type="term" value="C:beta-galactosidase complex"/>
    <property type="evidence" value="ECO:0007669"/>
    <property type="project" value="InterPro"/>
</dbReference>
<gene>
    <name evidence="5" type="ORF">GT003_23760</name>
</gene>
<evidence type="ECO:0000313" key="6">
    <source>
        <dbReference type="Proteomes" id="UP000558113"/>
    </source>
</evidence>
<dbReference type="Pfam" id="PF16116">
    <property type="entry name" value="DUF4832"/>
    <property type="match status" value="1"/>
</dbReference>
<evidence type="ECO:0000259" key="3">
    <source>
        <dbReference type="Pfam" id="PF02449"/>
    </source>
</evidence>
<dbReference type="EMBL" id="JAAAMU010000015">
    <property type="protein sequence ID" value="NBC72023.1"/>
    <property type="molecule type" value="Genomic_DNA"/>
</dbReference>
<evidence type="ECO:0000259" key="4">
    <source>
        <dbReference type="Pfam" id="PF16116"/>
    </source>
</evidence>
<dbReference type="InterPro" id="IPR032267">
    <property type="entry name" value="DUF4832"/>
</dbReference>
<feature type="domain" description="DUF4832" evidence="4">
    <location>
        <begin position="242"/>
        <end position="444"/>
    </location>
</feature>
<comment type="caution">
    <text evidence="5">The sequence shown here is derived from an EMBL/GenBank/DDBJ whole genome shotgun (WGS) entry which is preliminary data.</text>
</comment>
<keyword evidence="6" id="KW-1185">Reference proteome</keyword>
<proteinExistence type="predicted"/>
<dbReference type="GO" id="GO:0005975">
    <property type="term" value="P:carbohydrate metabolic process"/>
    <property type="evidence" value="ECO:0007669"/>
    <property type="project" value="InterPro"/>
</dbReference>